<proteinExistence type="predicted"/>
<dbReference type="EMBL" id="CM042886">
    <property type="protein sequence ID" value="KAI4340083.1"/>
    <property type="molecule type" value="Genomic_DNA"/>
</dbReference>
<evidence type="ECO:0000313" key="1">
    <source>
        <dbReference type="EMBL" id="KAI4340083.1"/>
    </source>
</evidence>
<gene>
    <name evidence="1" type="ORF">MLD38_024955</name>
</gene>
<sequence length="124" mass="14456">MAKGVWIENLVEMNEETMGIYETLVLGQIDDGTFWFKYFYRVHKREQAESLRANLVKRAISAEEEEDLGWDIEDDDELSNRDVLSFMWVSRCPCVDHHSCFVVSMRLWLNNGMSATHFSSAVDI</sequence>
<reference evidence="2" key="1">
    <citation type="journal article" date="2023" name="Front. Plant Sci.">
        <title>Chromosomal-level genome assembly of Melastoma candidum provides insights into trichome evolution.</title>
        <authorList>
            <person name="Zhong Y."/>
            <person name="Wu W."/>
            <person name="Sun C."/>
            <person name="Zou P."/>
            <person name="Liu Y."/>
            <person name="Dai S."/>
            <person name="Zhou R."/>
        </authorList>
    </citation>
    <scope>NUCLEOTIDE SEQUENCE [LARGE SCALE GENOMIC DNA]</scope>
</reference>
<organism evidence="1 2">
    <name type="scientific">Melastoma candidum</name>
    <dbReference type="NCBI Taxonomy" id="119954"/>
    <lineage>
        <taxon>Eukaryota</taxon>
        <taxon>Viridiplantae</taxon>
        <taxon>Streptophyta</taxon>
        <taxon>Embryophyta</taxon>
        <taxon>Tracheophyta</taxon>
        <taxon>Spermatophyta</taxon>
        <taxon>Magnoliopsida</taxon>
        <taxon>eudicotyledons</taxon>
        <taxon>Gunneridae</taxon>
        <taxon>Pentapetalae</taxon>
        <taxon>rosids</taxon>
        <taxon>malvids</taxon>
        <taxon>Myrtales</taxon>
        <taxon>Melastomataceae</taxon>
        <taxon>Melastomatoideae</taxon>
        <taxon>Melastomateae</taxon>
        <taxon>Melastoma</taxon>
    </lineage>
</organism>
<name>A0ACB9NV81_9MYRT</name>
<protein>
    <submittedName>
        <fullName evidence="1">Uncharacterized protein</fullName>
    </submittedName>
</protein>
<accession>A0ACB9NV81</accession>
<evidence type="ECO:0000313" key="2">
    <source>
        <dbReference type="Proteomes" id="UP001057402"/>
    </source>
</evidence>
<dbReference type="Proteomes" id="UP001057402">
    <property type="component" value="Chromosome 7"/>
</dbReference>
<comment type="caution">
    <text evidence="1">The sequence shown here is derived from an EMBL/GenBank/DDBJ whole genome shotgun (WGS) entry which is preliminary data.</text>
</comment>
<keyword evidence="2" id="KW-1185">Reference proteome</keyword>